<evidence type="ECO:0000313" key="1">
    <source>
        <dbReference type="EMBL" id="ALV41589.1"/>
    </source>
</evidence>
<proteinExistence type="predicted"/>
<dbReference type="AlphaFoldDB" id="A0A0U3QPP1"/>
<protein>
    <submittedName>
        <fullName evidence="1">Uncharacterized protein</fullName>
    </submittedName>
</protein>
<accession>A0A0U3QPP1</accession>
<evidence type="ECO:0000313" key="2">
    <source>
        <dbReference type="Proteomes" id="UP000065151"/>
    </source>
</evidence>
<dbReference type="RefSeq" id="WP_058930722.1">
    <property type="nucleotide sequence ID" value="NZ_CP013747.1"/>
</dbReference>
<sequence length="100" mass="10704">MGSDVTAADMAACMSRGYEVQQLAARVDLCLGRVEKVLGGFREIQLLDWQSPAGRAYRNSVALQEVALGRARVRLEDALASVKRHAQAVGTSAGNPAGRY</sequence>
<organism evidence="1">
    <name type="scientific">Pseudarthrobacter sulfonivorans</name>
    <dbReference type="NCBI Taxonomy" id="121292"/>
    <lineage>
        <taxon>Bacteria</taxon>
        <taxon>Bacillati</taxon>
        <taxon>Actinomycetota</taxon>
        <taxon>Actinomycetes</taxon>
        <taxon>Micrococcales</taxon>
        <taxon>Micrococcaceae</taxon>
        <taxon>Pseudarthrobacter</taxon>
    </lineage>
</organism>
<dbReference type="Proteomes" id="UP000065151">
    <property type="component" value="Chromosome"/>
</dbReference>
<name>A0A0U3QPP1_9MICC</name>
<dbReference type="KEGG" id="psul:AU252_10860"/>
<reference evidence="1 2" key="1">
    <citation type="submission" date="2015-12" db="EMBL/GenBank/DDBJ databases">
        <authorList>
            <person name="Shamseldin A."/>
            <person name="Moawad H."/>
            <person name="Abd El-Rahim W.M."/>
            <person name="Sadowsky M.J."/>
        </authorList>
    </citation>
    <scope>NUCLEOTIDE SEQUENCE [LARGE SCALE GENOMIC DNA]</scope>
    <source>
        <strain evidence="1 2">Ar51</strain>
    </source>
</reference>
<dbReference type="EMBL" id="CP013747">
    <property type="protein sequence ID" value="ALV41589.1"/>
    <property type="molecule type" value="Genomic_DNA"/>
</dbReference>
<gene>
    <name evidence="1" type="ORF">AU252_10860</name>
</gene>